<dbReference type="Pfam" id="PF07730">
    <property type="entry name" value="HisKA_3"/>
    <property type="match status" value="1"/>
</dbReference>
<feature type="transmembrane region" description="Helical" evidence="4">
    <location>
        <begin position="56"/>
        <end position="74"/>
    </location>
</feature>
<dbReference type="CDD" id="cd16917">
    <property type="entry name" value="HATPase_UhpB-NarQ-NarX-like"/>
    <property type="match status" value="1"/>
</dbReference>
<proteinExistence type="predicted"/>
<evidence type="ECO:0000313" key="6">
    <source>
        <dbReference type="EMBL" id="MBB6097576.1"/>
    </source>
</evidence>
<keyword evidence="3" id="KW-0902">Two-component regulatory system</keyword>
<name>A0A841HXE2_9DEIO</name>
<dbReference type="RefSeq" id="WP_183985146.1">
    <property type="nucleotide sequence ID" value="NZ_JACHHG010000003.1"/>
</dbReference>
<evidence type="ECO:0000256" key="2">
    <source>
        <dbReference type="ARBA" id="ARBA00022777"/>
    </source>
</evidence>
<protein>
    <submittedName>
        <fullName evidence="6">Signal transduction histidine kinase</fullName>
    </submittedName>
</protein>
<feature type="transmembrane region" description="Helical" evidence="4">
    <location>
        <begin position="86"/>
        <end position="119"/>
    </location>
</feature>
<dbReference type="AlphaFoldDB" id="A0A841HXE2"/>
<dbReference type="Gene3D" id="3.30.565.10">
    <property type="entry name" value="Histidine kinase-like ATPase, C-terminal domain"/>
    <property type="match status" value="1"/>
</dbReference>
<keyword evidence="4" id="KW-1133">Transmembrane helix</keyword>
<keyword evidence="4" id="KW-0472">Membrane</keyword>
<dbReference type="GO" id="GO:0000155">
    <property type="term" value="F:phosphorelay sensor kinase activity"/>
    <property type="evidence" value="ECO:0007669"/>
    <property type="project" value="InterPro"/>
</dbReference>
<evidence type="ECO:0000256" key="4">
    <source>
        <dbReference type="SAM" id="Phobius"/>
    </source>
</evidence>
<sequence length="402" mass="44957">MRVYLTWFARRPAARAVVLFSALNLFMVLFFTLLVPPLLRGTTANTDSPLVIPEDLLVRVAIAAFTFGVIVWSVRPGQRSGAELAFLALVGVVFVGITTVYYLPILALVVISVVAHFWLSLRRTTLLSIGTIAVTSPIWAGMHTQGSLLIPAAITGLISVIATVYIMLSFEMVIKEARAREELDASHRQLLHYRDLEIQHAHLEERTRISRELHDTLGHHLTAQRFDLQVMLKLAPPENAPLRAALQRALERNREAIGDVRRAVQALQPGELQTGLREALEELLALWPDRHTVDFRVSGQEYEVSGDVKLAVYRAAQEALTNARKHAPGQEIHLRLRFEDDAVVFEARNRMPTERVPAGEIDTGGQGLRGLSERARALGGKFRMQRLEGEFSLWMSLPAFAY</sequence>
<keyword evidence="1" id="KW-0808">Transferase</keyword>
<dbReference type="InterPro" id="IPR011712">
    <property type="entry name" value="Sig_transdc_His_kin_sub3_dim/P"/>
</dbReference>
<keyword evidence="2 6" id="KW-0418">Kinase</keyword>
<dbReference type="SUPFAM" id="SSF55874">
    <property type="entry name" value="ATPase domain of HSP90 chaperone/DNA topoisomerase II/histidine kinase"/>
    <property type="match status" value="1"/>
</dbReference>
<dbReference type="Proteomes" id="UP000569951">
    <property type="component" value="Unassembled WGS sequence"/>
</dbReference>
<evidence type="ECO:0000256" key="3">
    <source>
        <dbReference type="ARBA" id="ARBA00023012"/>
    </source>
</evidence>
<accession>A0A841HXE2</accession>
<dbReference type="GO" id="GO:0016020">
    <property type="term" value="C:membrane"/>
    <property type="evidence" value="ECO:0007669"/>
    <property type="project" value="InterPro"/>
</dbReference>
<feature type="transmembrane region" description="Helical" evidence="4">
    <location>
        <begin position="12"/>
        <end position="36"/>
    </location>
</feature>
<reference evidence="6 7" key="1">
    <citation type="submission" date="2020-08" db="EMBL/GenBank/DDBJ databases">
        <title>Genomic Encyclopedia of Type Strains, Phase IV (KMG-IV): sequencing the most valuable type-strain genomes for metagenomic binning, comparative biology and taxonomic classification.</title>
        <authorList>
            <person name="Goeker M."/>
        </authorList>
    </citation>
    <scope>NUCLEOTIDE SEQUENCE [LARGE SCALE GENOMIC DNA]</scope>
    <source>
        <strain evidence="6 7">DSM 21458</strain>
    </source>
</reference>
<feature type="transmembrane region" description="Helical" evidence="4">
    <location>
        <begin position="148"/>
        <end position="168"/>
    </location>
</feature>
<dbReference type="Gene3D" id="1.20.5.1930">
    <property type="match status" value="1"/>
</dbReference>
<evidence type="ECO:0000313" key="7">
    <source>
        <dbReference type="Proteomes" id="UP000569951"/>
    </source>
</evidence>
<comment type="caution">
    <text evidence="6">The sequence shown here is derived from an EMBL/GenBank/DDBJ whole genome shotgun (WGS) entry which is preliminary data.</text>
</comment>
<dbReference type="InterPro" id="IPR050482">
    <property type="entry name" value="Sensor_HK_TwoCompSys"/>
</dbReference>
<keyword evidence="4" id="KW-0812">Transmembrane</keyword>
<organism evidence="6 7">
    <name type="scientific">Deinobacterium chartae</name>
    <dbReference type="NCBI Taxonomy" id="521158"/>
    <lineage>
        <taxon>Bacteria</taxon>
        <taxon>Thermotogati</taxon>
        <taxon>Deinococcota</taxon>
        <taxon>Deinococci</taxon>
        <taxon>Deinococcales</taxon>
        <taxon>Deinococcaceae</taxon>
        <taxon>Deinobacterium</taxon>
    </lineage>
</organism>
<dbReference type="GO" id="GO:0046983">
    <property type="term" value="F:protein dimerization activity"/>
    <property type="evidence" value="ECO:0007669"/>
    <property type="project" value="InterPro"/>
</dbReference>
<evidence type="ECO:0000259" key="5">
    <source>
        <dbReference type="Pfam" id="PF07730"/>
    </source>
</evidence>
<evidence type="ECO:0000256" key="1">
    <source>
        <dbReference type="ARBA" id="ARBA00022679"/>
    </source>
</evidence>
<gene>
    <name evidence="6" type="ORF">HNR42_000993</name>
</gene>
<keyword evidence="7" id="KW-1185">Reference proteome</keyword>
<dbReference type="InterPro" id="IPR036890">
    <property type="entry name" value="HATPase_C_sf"/>
</dbReference>
<dbReference type="PANTHER" id="PTHR24421">
    <property type="entry name" value="NITRATE/NITRITE SENSOR PROTEIN NARX-RELATED"/>
    <property type="match status" value="1"/>
</dbReference>
<dbReference type="EMBL" id="JACHHG010000003">
    <property type="protein sequence ID" value="MBB6097576.1"/>
    <property type="molecule type" value="Genomic_DNA"/>
</dbReference>
<feature type="domain" description="Signal transduction histidine kinase subgroup 3 dimerisation and phosphoacceptor" evidence="5">
    <location>
        <begin position="205"/>
        <end position="272"/>
    </location>
</feature>